<feature type="domain" description="PDZ" evidence="3">
    <location>
        <begin position="286"/>
        <end position="366"/>
    </location>
</feature>
<dbReference type="InterPro" id="IPR036034">
    <property type="entry name" value="PDZ_sf"/>
</dbReference>
<dbReference type="InterPro" id="IPR001478">
    <property type="entry name" value="PDZ"/>
</dbReference>
<feature type="compositionally biased region" description="Basic residues" evidence="2">
    <location>
        <begin position="168"/>
        <end position="181"/>
    </location>
</feature>
<name>A0A814K5T7_9BILA</name>
<feature type="compositionally biased region" description="Low complexity" evidence="2">
    <location>
        <begin position="228"/>
        <end position="243"/>
    </location>
</feature>
<dbReference type="InterPro" id="IPR051067">
    <property type="entry name" value="NHER"/>
</dbReference>
<feature type="region of interest" description="Disordered" evidence="2">
    <location>
        <begin position="1"/>
        <end position="40"/>
    </location>
</feature>
<dbReference type="SUPFAM" id="SSF50156">
    <property type="entry name" value="PDZ domain-like"/>
    <property type="match status" value="2"/>
</dbReference>
<dbReference type="PANTHER" id="PTHR14191">
    <property type="entry name" value="PDZ DOMAIN CONTAINING PROTEIN"/>
    <property type="match status" value="1"/>
</dbReference>
<accession>A0A814K5T7</accession>
<reference evidence="4" key="1">
    <citation type="submission" date="2021-02" db="EMBL/GenBank/DDBJ databases">
        <authorList>
            <person name="Nowell W R."/>
        </authorList>
    </citation>
    <scope>NUCLEOTIDE SEQUENCE</scope>
</reference>
<feature type="compositionally biased region" description="Low complexity" evidence="2">
    <location>
        <begin position="26"/>
        <end position="35"/>
    </location>
</feature>
<proteinExistence type="predicted"/>
<sequence>MGTSQVIRRNSQLPTRSNETNESEENSSLSTSESTINHPQLRRDEIVHYSQVSSGERQQTILKSNKISPSINNEGLREIYLCRLPNFSGFGFSVRFHKGYYRIYHIEANSPAQYGGLHEDDIIRKSQDIDRNCESFVTELFCNENLKTSPVSPWNNDENILMPDRHSVQSRHRHRKGKHYKTQASQTLTDDELDDHIQTSSARRIVPSMGTSQVIRRNSQLPRRSNETNESQENSSLSTSESTINHPQLRRDEIVHYSQVSSGEREQTTLKSNKISPSINNEGLRVIYLYRLPNFSGFGFSVRFHKGYYRIYHIETNSPAQYGGLHEDDIIRKVNNQTIETISYQKFLQFMKQNNEVILVVQNFNDYVRINPEILRHESTKSKSDATSTNSKIDQGERKSVLSNLFTKLSKS</sequence>
<organism evidence="4 5">
    <name type="scientific">Rotaria sordida</name>
    <dbReference type="NCBI Taxonomy" id="392033"/>
    <lineage>
        <taxon>Eukaryota</taxon>
        <taxon>Metazoa</taxon>
        <taxon>Spiralia</taxon>
        <taxon>Gnathifera</taxon>
        <taxon>Rotifera</taxon>
        <taxon>Eurotatoria</taxon>
        <taxon>Bdelloidea</taxon>
        <taxon>Philodinida</taxon>
        <taxon>Philodinidae</taxon>
        <taxon>Rotaria</taxon>
    </lineage>
</organism>
<dbReference type="GO" id="GO:0072659">
    <property type="term" value="P:protein localization to plasma membrane"/>
    <property type="evidence" value="ECO:0007669"/>
    <property type="project" value="TreeGrafter"/>
</dbReference>
<dbReference type="SMART" id="SM00228">
    <property type="entry name" value="PDZ"/>
    <property type="match status" value="1"/>
</dbReference>
<evidence type="ECO:0000313" key="5">
    <source>
        <dbReference type="Proteomes" id="UP000663889"/>
    </source>
</evidence>
<feature type="compositionally biased region" description="Polar residues" evidence="2">
    <location>
        <begin position="1"/>
        <end position="16"/>
    </location>
</feature>
<protein>
    <recommendedName>
        <fullName evidence="3">PDZ domain-containing protein</fullName>
    </recommendedName>
</protein>
<gene>
    <name evidence="4" type="ORF">SEV965_LOCUS13140</name>
</gene>
<dbReference type="AlphaFoldDB" id="A0A814K5T7"/>
<dbReference type="GO" id="GO:0016324">
    <property type="term" value="C:apical plasma membrane"/>
    <property type="evidence" value="ECO:0007669"/>
    <property type="project" value="TreeGrafter"/>
</dbReference>
<feature type="region of interest" description="Disordered" evidence="2">
    <location>
        <begin position="166"/>
        <end position="251"/>
    </location>
</feature>
<evidence type="ECO:0000259" key="3">
    <source>
        <dbReference type="PROSITE" id="PS50106"/>
    </source>
</evidence>
<feature type="compositionally biased region" description="Polar residues" evidence="2">
    <location>
        <begin position="209"/>
        <end position="223"/>
    </location>
</feature>
<dbReference type="EMBL" id="CAJNOU010000613">
    <property type="protein sequence ID" value="CAF1047059.1"/>
    <property type="molecule type" value="Genomic_DNA"/>
</dbReference>
<dbReference type="GO" id="GO:0043495">
    <property type="term" value="F:protein-membrane adaptor activity"/>
    <property type="evidence" value="ECO:0007669"/>
    <property type="project" value="TreeGrafter"/>
</dbReference>
<dbReference type="Gene3D" id="2.30.42.10">
    <property type="match status" value="1"/>
</dbReference>
<comment type="caution">
    <text evidence="4">The sequence shown here is derived from an EMBL/GenBank/DDBJ whole genome shotgun (WGS) entry which is preliminary data.</text>
</comment>
<evidence type="ECO:0000313" key="4">
    <source>
        <dbReference type="EMBL" id="CAF1047059.1"/>
    </source>
</evidence>
<dbReference type="Pfam" id="PF00595">
    <property type="entry name" value="PDZ"/>
    <property type="match status" value="1"/>
</dbReference>
<dbReference type="PROSITE" id="PS50106">
    <property type="entry name" value="PDZ"/>
    <property type="match status" value="1"/>
</dbReference>
<dbReference type="PANTHER" id="PTHR14191:SF3">
    <property type="entry name" value="NA(+)_H(+) EXCHANGE REGULATORY COFACTOR-LIKE PROTEIN NRFL-1"/>
    <property type="match status" value="1"/>
</dbReference>
<evidence type="ECO:0000256" key="1">
    <source>
        <dbReference type="ARBA" id="ARBA00022737"/>
    </source>
</evidence>
<evidence type="ECO:0000256" key="2">
    <source>
        <dbReference type="SAM" id="MobiDB-lite"/>
    </source>
</evidence>
<dbReference type="Proteomes" id="UP000663889">
    <property type="component" value="Unassembled WGS sequence"/>
</dbReference>
<keyword evidence="1" id="KW-0677">Repeat</keyword>